<evidence type="ECO:0000313" key="2">
    <source>
        <dbReference type="EMBL" id="SEJ89464.1"/>
    </source>
</evidence>
<dbReference type="STRING" id="640938.TR210_2792"/>
<dbReference type="Gene3D" id="3.40.470.10">
    <property type="entry name" value="Uracil-DNA glycosylase-like domain"/>
    <property type="match status" value="1"/>
</dbReference>
<reference evidence="2 4" key="2">
    <citation type="submission" date="2016-10" db="EMBL/GenBank/DDBJ databases">
        <authorList>
            <person name="Varghese N."/>
            <person name="Submissions S."/>
        </authorList>
    </citation>
    <scope>NUCLEOTIDE SEQUENCE [LARGE SCALE GENOMIC DNA]</scope>
    <source>
        <strain evidence="2 4">DSM 22150</strain>
    </source>
</reference>
<evidence type="ECO:0008006" key="5">
    <source>
        <dbReference type="Google" id="ProtNLM"/>
    </source>
</evidence>
<gene>
    <name evidence="2" type="ORF">SAMN05216375_13534</name>
    <name evidence="1" type="ORF">TR210_2792</name>
</gene>
<evidence type="ECO:0000313" key="3">
    <source>
        <dbReference type="Proteomes" id="UP000076878"/>
    </source>
</evidence>
<dbReference type="RefSeq" id="WP_068624740.1">
    <property type="nucleotide sequence ID" value="NZ_FJNB01000029.1"/>
</dbReference>
<dbReference type="Proteomes" id="UP000076878">
    <property type="component" value="Unassembled WGS sequence"/>
</dbReference>
<dbReference type="AlphaFoldDB" id="A0A143Z7U8"/>
<name>A0A143Z7U8_9LACT</name>
<evidence type="ECO:0000313" key="4">
    <source>
        <dbReference type="Proteomes" id="UP000199280"/>
    </source>
</evidence>
<evidence type="ECO:0000313" key="1">
    <source>
        <dbReference type="EMBL" id="CZR09702.1"/>
    </source>
</evidence>
<dbReference type="OrthoDB" id="1664158at2"/>
<dbReference type="Proteomes" id="UP000199280">
    <property type="component" value="Unassembled WGS sequence"/>
</dbReference>
<sequence>MVQHDEITEKRLFEMYDEIQLGSSEICQRCRNNSENLSFPATFWFVGKGFNNSAEKILFVGKNARGNPGKSIGAYLDCREMADQLCNVSWPYWRYTRNIAERIYGNDTIDNIAFTNIMKCNTSFTIDTTSNLLKVNCIKEMQVLKKEIEIIKPKKIIFLTSWNYDEYFKDVFDEMENISNTKITIGKKKMPWWEFNGEINNNRIDVLRVGHPERKKEIDYVNAVVDWIIKQ</sequence>
<dbReference type="EMBL" id="FNYT01000035">
    <property type="protein sequence ID" value="SEJ89464.1"/>
    <property type="molecule type" value="Genomic_DNA"/>
</dbReference>
<dbReference type="EMBL" id="FJNB01000029">
    <property type="protein sequence ID" value="CZR09702.1"/>
    <property type="molecule type" value="Genomic_DNA"/>
</dbReference>
<keyword evidence="4" id="KW-1185">Reference proteome</keyword>
<accession>A0A143Z7U8</accession>
<organism evidence="1 3">
    <name type="scientific">Trichococcus ilyis</name>
    <dbReference type="NCBI Taxonomy" id="640938"/>
    <lineage>
        <taxon>Bacteria</taxon>
        <taxon>Bacillati</taxon>
        <taxon>Bacillota</taxon>
        <taxon>Bacilli</taxon>
        <taxon>Lactobacillales</taxon>
        <taxon>Carnobacteriaceae</taxon>
        <taxon>Trichococcus</taxon>
    </lineage>
</organism>
<protein>
    <recommendedName>
        <fullName evidence="5">Uracil-DNA glycosylase-like domain-containing protein</fullName>
    </recommendedName>
</protein>
<reference evidence="1 3" key="1">
    <citation type="submission" date="2016-02" db="EMBL/GenBank/DDBJ databases">
        <authorList>
            <person name="Wen L."/>
            <person name="He K."/>
            <person name="Yang H."/>
        </authorList>
    </citation>
    <scope>NUCLEOTIDE SEQUENCE [LARGE SCALE GENOMIC DNA]</scope>
    <source>
        <strain evidence="1">Trichococcus_R210</strain>
    </source>
</reference>
<dbReference type="InterPro" id="IPR036895">
    <property type="entry name" value="Uracil-DNA_glycosylase-like_sf"/>
</dbReference>
<proteinExistence type="predicted"/>